<evidence type="ECO:0000256" key="1">
    <source>
        <dbReference type="ARBA" id="ARBA00009437"/>
    </source>
</evidence>
<keyword evidence="2" id="KW-0805">Transcription regulation</keyword>
<dbReference type="GO" id="GO:0003677">
    <property type="term" value="F:DNA binding"/>
    <property type="evidence" value="ECO:0007669"/>
    <property type="project" value="UniProtKB-KW"/>
</dbReference>
<dbReference type="Pfam" id="PF00126">
    <property type="entry name" value="HTH_1"/>
    <property type="match status" value="1"/>
</dbReference>
<dbReference type="FunFam" id="1.10.10.10:FF:000001">
    <property type="entry name" value="LysR family transcriptional regulator"/>
    <property type="match status" value="1"/>
</dbReference>
<keyword evidence="7" id="KW-1185">Reference proteome</keyword>
<dbReference type="InterPro" id="IPR005119">
    <property type="entry name" value="LysR_subst-bd"/>
</dbReference>
<evidence type="ECO:0000259" key="5">
    <source>
        <dbReference type="PROSITE" id="PS50931"/>
    </source>
</evidence>
<dbReference type="PRINTS" id="PR00039">
    <property type="entry name" value="HTHLYSR"/>
</dbReference>
<evidence type="ECO:0000313" key="6">
    <source>
        <dbReference type="EMBL" id="GEA59631.1"/>
    </source>
</evidence>
<dbReference type="Gene3D" id="3.40.190.10">
    <property type="entry name" value="Periplasmic binding protein-like II"/>
    <property type="match status" value="2"/>
</dbReference>
<keyword evidence="4" id="KW-0804">Transcription</keyword>
<evidence type="ECO:0000256" key="4">
    <source>
        <dbReference type="ARBA" id="ARBA00023163"/>
    </source>
</evidence>
<proteinExistence type="inferred from homology"/>
<evidence type="ECO:0000256" key="2">
    <source>
        <dbReference type="ARBA" id="ARBA00023015"/>
    </source>
</evidence>
<dbReference type="PROSITE" id="PS50931">
    <property type="entry name" value="HTH_LYSR"/>
    <property type="match status" value="1"/>
</dbReference>
<dbReference type="PANTHER" id="PTHR30346">
    <property type="entry name" value="TRANSCRIPTIONAL DUAL REGULATOR HCAR-RELATED"/>
    <property type="match status" value="1"/>
</dbReference>
<dbReference type="InterPro" id="IPR036390">
    <property type="entry name" value="WH_DNA-bd_sf"/>
</dbReference>
<dbReference type="CDD" id="cd08414">
    <property type="entry name" value="PBP2_LTTR_aromatics_like"/>
    <property type="match status" value="1"/>
</dbReference>
<dbReference type="Proteomes" id="UP000318242">
    <property type="component" value="Unassembled WGS sequence"/>
</dbReference>
<dbReference type="InterPro" id="IPR036388">
    <property type="entry name" value="WH-like_DNA-bd_sf"/>
</dbReference>
<gene>
    <name evidence="6" type="ORF">VCO01S_08240</name>
</gene>
<evidence type="ECO:0000313" key="7">
    <source>
        <dbReference type="Proteomes" id="UP000318242"/>
    </source>
</evidence>
<reference evidence="6 7" key="1">
    <citation type="submission" date="2019-06" db="EMBL/GenBank/DDBJ databases">
        <title>Whole genome shotgun sequence of Vibrio comitans NBRC 102076.</title>
        <authorList>
            <person name="Hosoyama A."/>
            <person name="Uohara A."/>
            <person name="Ohji S."/>
            <person name="Ichikawa N."/>
        </authorList>
    </citation>
    <scope>NUCLEOTIDE SEQUENCE [LARGE SCALE GENOMIC DNA]</scope>
    <source>
        <strain evidence="6 7">NBRC 102076</strain>
    </source>
</reference>
<dbReference type="SUPFAM" id="SSF53850">
    <property type="entry name" value="Periplasmic binding protein-like II"/>
    <property type="match status" value="1"/>
</dbReference>
<dbReference type="EMBL" id="BJLH01000003">
    <property type="protein sequence ID" value="GEA59631.1"/>
    <property type="molecule type" value="Genomic_DNA"/>
</dbReference>
<evidence type="ECO:0000256" key="3">
    <source>
        <dbReference type="ARBA" id="ARBA00023125"/>
    </source>
</evidence>
<sequence>MTGFMDIKTLKTFLSVAKLKNFSAAARELNTVQPTVSRHISDLENELGTKLFLRTTHQVELTAAGEVLLPEARAILANDLRVKELVGKALESKESVLNIGYLATACSFFLPKLLGDFSSNNSKVTTHLFEMTAQEQKEALIENKIDIAFSRRQPQLDGRIFNVEKIYTDKLVAILPANHALASSEKVSLKDLADEKFILFRRTEWSEMYEHITLLCQERGFSLDVTFHPDNMRHLITSVSSGLGVSIAPQCIKFIADKNCVCKPIEEVSLVLPLYIYYKRDKMSEPLGHLVSNCLSHAQDIQTMLVDN</sequence>
<feature type="domain" description="HTH lysR-type" evidence="5">
    <location>
        <begin position="5"/>
        <end position="62"/>
    </location>
</feature>
<dbReference type="GO" id="GO:0003700">
    <property type="term" value="F:DNA-binding transcription factor activity"/>
    <property type="evidence" value="ECO:0007669"/>
    <property type="project" value="InterPro"/>
</dbReference>
<dbReference type="GO" id="GO:0032993">
    <property type="term" value="C:protein-DNA complex"/>
    <property type="evidence" value="ECO:0007669"/>
    <property type="project" value="TreeGrafter"/>
</dbReference>
<protein>
    <submittedName>
        <fullName evidence="6">LysR family transcriptional regulator</fullName>
    </submittedName>
</protein>
<dbReference type="SUPFAM" id="SSF46785">
    <property type="entry name" value="Winged helix' DNA-binding domain"/>
    <property type="match status" value="1"/>
</dbReference>
<comment type="similarity">
    <text evidence="1">Belongs to the LysR transcriptional regulatory family.</text>
</comment>
<name>A0A4Y3IJJ1_9VIBR</name>
<dbReference type="AlphaFoldDB" id="A0A4Y3IJJ1"/>
<dbReference type="PANTHER" id="PTHR30346:SF28">
    <property type="entry name" value="HTH-TYPE TRANSCRIPTIONAL REGULATOR CYNR"/>
    <property type="match status" value="1"/>
</dbReference>
<comment type="caution">
    <text evidence="6">The sequence shown here is derived from an EMBL/GenBank/DDBJ whole genome shotgun (WGS) entry which is preliminary data.</text>
</comment>
<keyword evidence="3" id="KW-0238">DNA-binding</keyword>
<organism evidence="6 7">
    <name type="scientific">Vibrio comitans NBRC 102076</name>
    <dbReference type="NCBI Taxonomy" id="1219078"/>
    <lineage>
        <taxon>Bacteria</taxon>
        <taxon>Pseudomonadati</taxon>
        <taxon>Pseudomonadota</taxon>
        <taxon>Gammaproteobacteria</taxon>
        <taxon>Vibrionales</taxon>
        <taxon>Vibrionaceae</taxon>
        <taxon>Vibrio</taxon>
    </lineage>
</organism>
<dbReference type="Pfam" id="PF03466">
    <property type="entry name" value="LysR_substrate"/>
    <property type="match status" value="1"/>
</dbReference>
<accession>A0A4Y3IJJ1</accession>
<dbReference type="Gene3D" id="1.10.10.10">
    <property type="entry name" value="Winged helix-like DNA-binding domain superfamily/Winged helix DNA-binding domain"/>
    <property type="match status" value="1"/>
</dbReference>
<dbReference type="InterPro" id="IPR000847">
    <property type="entry name" value="LysR_HTH_N"/>
</dbReference>